<evidence type="ECO:0000256" key="2">
    <source>
        <dbReference type="SAM" id="Phobius"/>
    </source>
</evidence>
<protein>
    <recommendedName>
        <fullName evidence="5">Ankyrin</fullName>
    </recommendedName>
</protein>
<dbReference type="InterPro" id="IPR036770">
    <property type="entry name" value="Ankyrin_rpt-contain_sf"/>
</dbReference>
<evidence type="ECO:0000313" key="4">
    <source>
        <dbReference type="Proteomes" id="UP001180487"/>
    </source>
</evidence>
<evidence type="ECO:0000313" key="3">
    <source>
        <dbReference type="EMBL" id="MDR7380031.1"/>
    </source>
</evidence>
<dbReference type="Proteomes" id="UP001180487">
    <property type="component" value="Unassembled WGS sequence"/>
</dbReference>
<dbReference type="EMBL" id="JAVDXT010000006">
    <property type="protein sequence ID" value="MDR7380031.1"/>
    <property type="molecule type" value="Genomic_DNA"/>
</dbReference>
<feature type="transmembrane region" description="Helical" evidence="2">
    <location>
        <begin position="12"/>
        <end position="34"/>
    </location>
</feature>
<keyword evidence="2" id="KW-0472">Membrane</keyword>
<feature type="region of interest" description="Disordered" evidence="1">
    <location>
        <begin position="185"/>
        <end position="222"/>
    </location>
</feature>
<keyword evidence="4" id="KW-1185">Reference proteome</keyword>
<accession>A0ABU2CFH0</accession>
<evidence type="ECO:0008006" key="5">
    <source>
        <dbReference type="Google" id="ProtNLM"/>
    </source>
</evidence>
<comment type="caution">
    <text evidence="3">The sequence shown here is derived from an EMBL/GenBank/DDBJ whole genome shotgun (WGS) entry which is preliminary data.</text>
</comment>
<sequence length="569" mass="60994">MKNTMSHRKTSPGTGAPMLAVIAIVWNALAWGLVMPEPGLAEWFKGVAALTGVGLAVGTLLLWLSRLRGNGVTLQLSQDPVPHGVPTMATFTLTRPLRAQAWTLLATIDSPDEDMSGFGRVWERKFMASPVPSLVDGELMVQAVTVEFTLPTDLPGSEDDLWYVSLVLQGDEATWPFHIETQAETSRATGLDSGDEASDSLQPDTNAPSTSELPEPDYASRLPSPARVRSGLRWVRRGAFALSLGAVGWVAWRLLLPMWSPDAPPEDWPVMTMSTDSVSVVEDAAVAGVERVRGVDETDASWRLSTRVRTPEFAVLLSNWLLDDGHLRVHLQGQAQVNRGELRMRIQQLALAPASACKPAVNCRVESIRLVLSQAASDGTTTTLAQSEPLPWVVDLAKDPVALRSDGIFQLTLPQGLAGDQDVRLQLVVQTANADGHSAFLLSDDTTYASNGNYMGLQLALRAASPQAGNLMDPCDRVGSLGEAVRAHCEGQVQFRLDSNAFSGRKELDAALIDAIKHYNSAAVGPLLKAGASPNAVDPGQRSISALILATFGDQQEVRAALIKAGAKV</sequence>
<organism evidence="3 4">
    <name type="scientific">Rhodoferax ferrireducens</name>
    <dbReference type="NCBI Taxonomy" id="192843"/>
    <lineage>
        <taxon>Bacteria</taxon>
        <taxon>Pseudomonadati</taxon>
        <taxon>Pseudomonadota</taxon>
        <taxon>Betaproteobacteria</taxon>
        <taxon>Burkholderiales</taxon>
        <taxon>Comamonadaceae</taxon>
        <taxon>Rhodoferax</taxon>
    </lineage>
</organism>
<proteinExistence type="predicted"/>
<dbReference type="SUPFAM" id="SSF48403">
    <property type="entry name" value="Ankyrin repeat"/>
    <property type="match status" value="1"/>
</dbReference>
<dbReference type="RefSeq" id="WP_310376949.1">
    <property type="nucleotide sequence ID" value="NZ_JAVDXT010000006.1"/>
</dbReference>
<dbReference type="Gene3D" id="1.25.40.20">
    <property type="entry name" value="Ankyrin repeat-containing domain"/>
    <property type="match status" value="1"/>
</dbReference>
<name>A0ABU2CFH0_9BURK</name>
<reference evidence="3 4" key="1">
    <citation type="submission" date="2023-07" db="EMBL/GenBank/DDBJ databases">
        <title>Sorghum-associated microbial communities from plants grown in Nebraska, USA.</title>
        <authorList>
            <person name="Schachtman D."/>
        </authorList>
    </citation>
    <scope>NUCLEOTIDE SEQUENCE [LARGE SCALE GENOMIC DNA]</scope>
    <source>
        <strain evidence="3 4">BE313</strain>
    </source>
</reference>
<feature type="compositionally biased region" description="Polar residues" evidence="1">
    <location>
        <begin position="199"/>
        <end position="212"/>
    </location>
</feature>
<evidence type="ECO:0000256" key="1">
    <source>
        <dbReference type="SAM" id="MobiDB-lite"/>
    </source>
</evidence>
<keyword evidence="2" id="KW-1133">Transmembrane helix</keyword>
<feature type="transmembrane region" description="Helical" evidence="2">
    <location>
        <begin position="46"/>
        <end position="64"/>
    </location>
</feature>
<feature type="transmembrane region" description="Helical" evidence="2">
    <location>
        <begin position="239"/>
        <end position="259"/>
    </location>
</feature>
<keyword evidence="2" id="KW-0812">Transmembrane</keyword>
<gene>
    <name evidence="3" type="ORF">J2X19_004733</name>
</gene>